<proteinExistence type="predicted"/>
<dbReference type="Proteomes" id="UP000311382">
    <property type="component" value="Unassembled WGS sequence"/>
</dbReference>
<feature type="compositionally biased region" description="Polar residues" evidence="1">
    <location>
        <begin position="1"/>
        <end position="11"/>
    </location>
</feature>
<dbReference type="AlphaFoldDB" id="A0A5C5FS80"/>
<accession>A0A5C5FS80</accession>
<name>A0A5C5FS80_9BASI</name>
<dbReference type="EMBL" id="SOZI01000120">
    <property type="protein sequence ID" value="TNY18814.1"/>
    <property type="molecule type" value="Genomic_DNA"/>
</dbReference>
<evidence type="ECO:0000256" key="1">
    <source>
        <dbReference type="SAM" id="MobiDB-lite"/>
    </source>
</evidence>
<feature type="region of interest" description="Disordered" evidence="1">
    <location>
        <begin position="1"/>
        <end position="91"/>
    </location>
</feature>
<comment type="caution">
    <text evidence="2">The sequence shown here is derived from an EMBL/GenBank/DDBJ whole genome shotgun (WGS) entry which is preliminary data.</text>
</comment>
<gene>
    <name evidence="2" type="ORF">DMC30DRAFT_35559</name>
</gene>
<sequence length="280" mass="29123">MPFTRSHNTSGRPLAVDKNGVALRRPARAAASSSVETRSGAPHPFSRSPGVEDAPNTPSTSIFKGVGGRRKSPKAKTHRQSPSPARRGPLIVASNARSLTSSRDATPVALSAALAAGGPPATSPFVKRMPLFIQRRVQTQPALRLGRTLPLARQLVHPGEVLSRAMPLDPNPDGSTADGAHTLGREARGPAKRARSSSDSLVATVAPNAAEASARFAGQLYVVLRCILASPLSALTNISLAQERSRQATLPHLGLSGAEALLASPAQAEGALCHQRLTLG</sequence>
<reference evidence="2 3" key="1">
    <citation type="submission" date="2019-03" db="EMBL/GenBank/DDBJ databases">
        <title>Rhodosporidium diobovatum UCD-FST 08-225 genome sequencing, assembly, and annotation.</title>
        <authorList>
            <person name="Fakankun I.U."/>
            <person name="Fristensky B."/>
            <person name="Levin D.B."/>
        </authorList>
    </citation>
    <scope>NUCLEOTIDE SEQUENCE [LARGE SCALE GENOMIC DNA]</scope>
    <source>
        <strain evidence="2 3">UCD-FST 08-225</strain>
    </source>
</reference>
<organism evidence="2 3">
    <name type="scientific">Rhodotorula diobovata</name>
    <dbReference type="NCBI Taxonomy" id="5288"/>
    <lineage>
        <taxon>Eukaryota</taxon>
        <taxon>Fungi</taxon>
        <taxon>Dikarya</taxon>
        <taxon>Basidiomycota</taxon>
        <taxon>Pucciniomycotina</taxon>
        <taxon>Microbotryomycetes</taxon>
        <taxon>Sporidiobolales</taxon>
        <taxon>Sporidiobolaceae</taxon>
        <taxon>Rhodotorula</taxon>
    </lineage>
</organism>
<evidence type="ECO:0000313" key="3">
    <source>
        <dbReference type="Proteomes" id="UP000311382"/>
    </source>
</evidence>
<protein>
    <submittedName>
        <fullName evidence="2">Uncharacterized protein</fullName>
    </submittedName>
</protein>
<evidence type="ECO:0000313" key="2">
    <source>
        <dbReference type="EMBL" id="TNY18814.1"/>
    </source>
</evidence>
<feature type="compositionally biased region" description="Basic residues" evidence="1">
    <location>
        <begin position="67"/>
        <end position="79"/>
    </location>
</feature>
<feature type="compositionally biased region" description="Low complexity" evidence="1">
    <location>
        <begin position="22"/>
        <end position="34"/>
    </location>
</feature>
<feature type="region of interest" description="Disordered" evidence="1">
    <location>
        <begin position="163"/>
        <end position="198"/>
    </location>
</feature>
<keyword evidence="3" id="KW-1185">Reference proteome</keyword>